<evidence type="ECO:0000313" key="2">
    <source>
        <dbReference type="Proteomes" id="UP000800235"/>
    </source>
</evidence>
<dbReference type="AlphaFoldDB" id="A0A9P4TVM5"/>
<reference evidence="1" key="1">
    <citation type="journal article" date="2020" name="Stud. Mycol.">
        <title>101 Dothideomycetes genomes: a test case for predicting lifestyles and emergence of pathogens.</title>
        <authorList>
            <person name="Haridas S."/>
            <person name="Albert R."/>
            <person name="Binder M."/>
            <person name="Bloem J."/>
            <person name="Labutti K."/>
            <person name="Salamov A."/>
            <person name="Andreopoulos B."/>
            <person name="Baker S."/>
            <person name="Barry K."/>
            <person name="Bills G."/>
            <person name="Bluhm B."/>
            <person name="Cannon C."/>
            <person name="Castanera R."/>
            <person name="Culley D."/>
            <person name="Daum C."/>
            <person name="Ezra D."/>
            <person name="Gonzalez J."/>
            <person name="Henrissat B."/>
            <person name="Kuo A."/>
            <person name="Liang C."/>
            <person name="Lipzen A."/>
            <person name="Lutzoni F."/>
            <person name="Magnuson J."/>
            <person name="Mondo S."/>
            <person name="Nolan M."/>
            <person name="Ohm R."/>
            <person name="Pangilinan J."/>
            <person name="Park H.-J."/>
            <person name="Ramirez L."/>
            <person name="Alfaro M."/>
            <person name="Sun H."/>
            <person name="Tritt A."/>
            <person name="Yoshinaga Y."/>
            <person name="Zwiers L.-H."/>
            <person name="Turgeon B."/>
            <person name="Goodwin S."/>
            <person name="Spatafora J."/>
            <person name="Crous P."/>
            <person name="Grigoriev I."/>
        </authorList>
    </citation>
    <scope>NUCLEOTIDE SEQUENCE</scope>
    <source>
        <strain evidence="1">CBS 130266</strain>
    </source>
</reference>
<proteinExistence type="predicted"/>
<dbReference type="EMBL" id="MU007057">
    <property type="protein sequence ID" value="KAF2427814.1"/>
    <property type="molecule type" value="Genomic_DNA"/>
</dbReference>
<sequence length="307" mass="35044">MANQNNGANAPISISLQDILEEDDGFNYRPLHHYAHLRQGPLPQINASLTRNSPALYIFPTIDMAPLEPPYSVLPSHLVRNYVPKEVNATTLSTTYRPTKHNYQAHRRIPRNLYFILPRELRDEIFALSLGGIDQSIQWSVIEPLLGVNRQMRQEVLKLWTMGTVCLVLHEAVTIMRGVLSVVNMYHLVESLRIVRPGPKYIHRKNVADFVGMCSNLKTLQIELSIEDLRKYSNDGVILPSKVTNMVSDYEFEIFRDNVAIKRLVLVVTCEIWKFFTHDDDALLIALKMWFEGGAGKMSVCVVTEVN</sequence>
<accession>A0A9P4TVM5</accession>
<gene>
    <name evidence="1" type="ORF">EJ08DRAFT_662684</name>
</gene>
<name>A0A9P4TVM5_9PEZI</name>
<protein>
    <submittedName>
        <fullName evidence="1">Uncharacterized protein</fullName>
    </submittedName>
</protein>
<comment type="caution">
    <text evidence="1">The sequence shown here is derived from an EMBL/GenBank/DDBJ whole genome shotgun (WGS) entry which is preliminary data.</text>
</comment>
<dbReference type="Proteomes" id="UP000800235">
    <property type="component" value="Unassembled WGS sequence"/>
</dbReference>
<organism evidence="1 2">
    <name type="scientific">Tothia fuscella</name>
    <dbReference type="NCBI Taxonomy" id="1048955"/>
    <lineage>
        <taxon>Eukaryota</taxon>
        <taxon>Fungi</taxon>
        <taxon>Dikarya</taxon>
        <taxon>Ascomycota</taxon>
        <taxon>Pezizomycotina</taxon>
        <taxon>Dothideomycetes</taxon>
        <taxon>Pleosporomycetidae</taxon>
        <taxon>Venturiales</taxon>
        <taxon>Cylindrosympodiaceae</taxon>
        <taxon>Tothia</taxon>
    </lineage>
</organism>
<evidence type="ECO:0000313" key="1">
    <source>
        <dbReference type="EMBL" id="KAF2427814.1"/>
    </source>
</evidence>
<keyword evidence="2" id="KW-1185">Reference proteome</keyword>